<evidence type="ECO:0000313" key="2">
    <source>
        <dbReference type="Proteomes" id="UP000825078"/>
    </source>
</evidence>
<evidence type="ECO:0000313" key="1">
    <source>
        <dbReference type="EMBL" id="BCV47141.1"/>
    </source>
</evidence>
<organism evidence="1 2">
    <name type="scientific">Shewanella algae</name>
    <dbReference type="NCBI Taxonomy" id="38313"/>
    <lineage>
        <taxon>Bacteria</taxon>
        <taxon>Pseudomonadati</taxon>
        <taxon>Pseudomonadota</taxon>
        <taxon>Gammaproteobacteria</taxon>
        <taxon>Alteromonadales</taxon>
        <taxon>Shewanellaceae</taxon>
        <taxon>Shewanella</taxon>
    </lineage>
</organism>
<gene>
    <name evidence="1" type="ORF">TUM17379_41590</name>
</gene>
<proteinExistence type="predicted"/>
<dbReference type="AlphaFoldDB" id="A0A5N5TX28"/>
<dbReference type="Proteomes" id="UP000825078">
    <property type="component" value="Chromosome"/>
</dbReference>
<reference evidence="1" key="1">
    <citation type="submission" date="2021-05" db="EMBL/GenBank/DDBJ databases">
        <title>Molecular characterization for Shewanella algae harboring chromosomal blaOXA-55-like strains isolated from clinical and environment sample.</title>
        <authorList>
            <person name="Ohama Y."/>
            <person name="Aoki K."/>
            <person name="Harada S."/>
            <person name="Moriya K."/>
            <person name="Ishii Y."/>
            <person name="Tateda K."/>
        </authorList>
    </citation>
    <scope>NUCLEOTIDE SEQUENCE</scope>
    <source>
        <strain evidence="1">TUM17379</strain>
    </source>
</reference>
<dbReference type="GeneID" id="93811272"/>
<dbReference type="RefSeq" id="WP_062793331.1">
    <property type="nucleotide sequence ID" value="NZ_AP024613.1"/>
</dbReference>
<dbReference type="SUPFAM" id="SSF53850">
    <property type="entry name" value="Periplasmic binding protein-like II"/>
    <property type="match status" value="1"/>
</dbReference>
<protein>
    <submittedName>
        <fullName evidence="1">ABC transporter substrate-binding protein</fullName>
    </submittedName>
</protein>
<name>A0A5N5TX28_9GAMM</name>
<accession>A0A5N5TX28</accession>
<dbReference type="Gene3D" id="3.40.190.10">
    <property type="entry name" value="Periplasmic binding protein-like II"/>
    <property type="match status" value="2"/>
</dbReference>
<sequence length="248" mass="28583">MNRICCLLLALLTFVWPAIAEPTKIQIATASWGGYTETNGEGYYFELLRRVFPEPEWQLEIQFVPFPRSLYMLEREQVDMVLGLYLGDISKGIYSAKKVETEVIDAAVTPELASVWQGMDSLTHRRVQALIAYRFFTLTQVPMHYQENSSLLEMLRKVNEGKIDAVLDYKPDILPLLPQLEQPRRLVLIEDVLRADVYFAFANNPKGLELKALFDQSFEQLERSGELAEIKQQSLEQLQLRIQEQPSP</sequence>
<dbReference type="EMBL" id="AP024613">
    <property type="protein sequence ID" value="BCV47141.1"/>
    <property type="molecule type" value="Genomic_DNA"/>
</dbReference>